<reference evidence="5" key="2">
    <citation type="submission" date="2020-04" db="EMBL/GenBank/DDBJ databases">
        <authorList>
            <consortium name="NCBI Genome Project"/>
        </authorList>
    </citation>
    <scope>NUCLEOTIDE SEQUENCE</scope>
    <source>
        <strain evidence="5">CBS 781.70</strain>
    </source>
</reference>
<name>A0A6G1G3B5_9PEZI</name>
<dbReference type="EMBL" id="ML975158">
    <property type="protein sequence ID" value="KAF1812421.1"/>
    <property type="molecule type" value="Genomic_DNA"/>
</dbReference>
<feature type="transmembrane region" description="Helical" evidence="1">
    <location>
        <begin position="350"/>
        <end position="369"/>
    </location>
</feature>
<dbReference type="InterPro" id="IPR002656">
    <property type="entry name" value="Acyl_transf_3_dom"/>
</dbReference>
<feature type="transmembrane region" description="Helical" evidence="1">
    <location>
        <begin position="120"/>
        <end position="143"/>
    </location>
</feature>
<gene>
    <name evidence="3 5" type="ORF">P152DRAFT_458791</name>
</gene>
<dbReference type="GO" id="GO:0016747">
    <property type="term" value="F:acyltransferase activity, transferring groups other than amino-acyl groups"/>
    <property type="evidence" value="ECO:0007669"/>
    <property type="project" value="InterPro"/>
</dbReference>
<evidence type="ECO:0000256" key="1">
    <source>
        <dbReference type="SAM" id="Phobius"/>
    </source>
</evidence>
<proteinExistence type="predicted"/>
<dbReference type="OrthoDB" id="5405781at2759"/>
<dbReference type="PANTHER" id="PTHR23028">
    <property type="entry name" value="ACETYLTRANSFERASE"/>
    <property type="match status" value="1"/>
</dbReference>
<keyword evidence="3" id="KW-0808">Transferase</keyword>
<dbReference type="GeneID" id="54420119"/>
<keyword evidence="1" id="KW-1133">Transmembrane helix</keyword>
<feature type="transmembrane region" description="Helical" evidence="1">
    <location>
        <begin position="78"/>
        <end position="99"/>
    </location>
</feature>
<dbReference type="InterPro" id="IPR050879">
    <property type="entry name" value="Acyltransferase_3"/>
</dbReference>
<evidence type="ECO:0000313" key="3">
    <source>
        <dbReference type="EMBL" id="KAF1812421.1"/>
    </source>
</evidence>
<keyword evidence="1" id="KW-0812">Transmembrane</keyword>
<keyword evidence="4" id="KW-1185">Reference proteome</keyword>
<keyword evidence="1" id="KW-0472">Membrane</keyword>
<accession>A0A6G1G3B5</accession>
<organism evidence="3">
    <name type="scientific">Eremomyces bilateralis CBS 781.70</name>
    <dbReference type="NCBI Taxonomy" id="1392243"/>
    <lineage>
        <taxon>Eukaryota</taxon>
        <taxon>Fungi</taxon>
        <taxon>Dikarya</taxon>
        <taxon>Ascomycota</taxon>
        <taxon>Pezizomycotina</taxon>
        <taxon>Dothideomycetes</taxon>
        <taxon>Dothideomycetes incertae sedis</taxon>
        <taxon>Eremomycetales</taxon>
        <taxon>Eremomycetaceae</taxon>
        <taxon>Eremomyces</taxon>
    </lineage>
</organism>
<dbReference type="RefSeq" id="XP_033534052.1">
    <property type="nucleotide sequence ID" value="XM_033679549.1"/>
</dbReference>
<feature type="transmembrane region" description="Helical" evidence="1">
    <location>
        <begin position="220"/>
        <end position="247"/>
    </location>
</feature>
<protein>
    <submittedName>
        <fullName evidence="3 5">Membrane protein acetyltransferase-like protein</fullName>
    </submittedName>
</protein>
<dbReference type="Pfam" id="PF01757">
    <property type="entry name" value="Acyl_transf_3"/>
    <property type="match status" value="1"/>
</dbReference>
<feature type="transmembrane region" description="Helical" evidence="1">
    <location>
        <begin position="320"/>
        <end position="338"/>
    </location>
</feature>
<evidence type="ECO:0000313" key="4">
    <source>
        <dbReference type="Proteomes" id="UP000504638"/>
    </source>
</evidence>
<evidence type="ECO:0000259" key="2">
    <source>
        <dbReference type="Pfam" id="PF01757"/>
    </source>
</evidence>
<reference evidence="5" key="3">
    <citation type="submission" date="2025-04" db="UniProtKB">
        <authorList>
            <consortium name="RefSeq"/>
        </authorList>
    </citation>
    <scope>IDENTIFICATION</scope>
    <source>
        <strain evidence="5">CBS 781.70</strain>
    </source>
</reference>
<reference evidence="3 5" key="1">
    <citation type="submission" date="2020-01" db="EMBL/GenBank/DDBJ databases">
        <authorList>
            <consortium name="DOE Joint Genome Institute"/>
            <person name="Haridas S."/>
            <person name="Albert R."/>
            <person name="Binder M."/>
            <person name="Bloem J."/>
            <person name="Labutti K."/>
            <person name="Salamov A."/>
            <person name="Andreopoulos B."/>
            <person name="Baker S.E."/>
            <person name="Barry K."/>
            <person name="Bills G."/>
            <person name="Bluhm B.H."/>
            <person name="Cannon C."/>
            <person name="Castanera R."/>
            <person name="Culley D.E."/>
            <person name="Daum C."/>
            <person name="Ezra D."/>
            <person name="Gonzalez J.B."/>
            <person name="Henrissat B."/>
            <person name="Kuo A."/>
            <person name="Liang C."/>
            <person name="Lipzen A."/>
            <person name="Lutzoni F."/>
            <person name="Magnuson J."/>
            <person name="Mondo S."/>
            <person name="Nolan M."/>
            <person name="Ohm R."/>
            <person name="Pangilinan J."/>
            <person name="Park H.-J."/>
            <person name="Ramirez L."/>
            <person name="Alfaro M."/>
            <person name="Sun H."/>
            <person name="Tritt A."/>
            <person name="Yoshinaga Y."/>
            <person name="Zwiers L.-H."/>
            <person name="Turgeon B.G."/>
            <person name="Goodwin S.B."/>
            <person name="Spatafora J.W."/>
            <person name="Crous P.W."/>
            <person name="Grigoriev I.V."/>
        </authorList>
    </citation>
    <scope>NUCLEOTIDE SEQUENCE</scope>
    <source>
        <strain evidence="3 5">CBS 781.70</strain>
    </source>
</reference>
<evidence type="ECO:0000313" key="5">
    <source>
        <dbReference type="RefSeq" id="XP_033534052.1"/>
    </source>
</evidence>
<feature type="transmembrane region" description="Helical" evidence="1">
    <location>
        <begin position="197"/>
        <end position="214"/>
    </location>
</feature>
<sequence>MREEPRIPVANLPGRSPPERSSACLDGLRGVACLMVYLSHQHTWWYREDNLHEGFGYHGQTAFATFPFIRSLFNGGNAAVAIFFVLSGYVLSAGPLQLIRDGDTAAAHRRLISAFIRRPFRLYIPALSIALAFVFVMHLPFGLAPTLEFPVPKESFFLELQNWIWETALWMNPFASPGTFARGYLYLPPAWTMPVEYAGSLLVYFMLAVATFIPRYRLSLFSVAGIILFSVKKWSMACFMGGVVLAINDLDGIDHALLKQFSKQWVKVALNVLFFLSWWLLCQPANKRDDPELSYNTPGWYYLTMVFTPRNYFEDEYWRFYNTPGAIILVYAVLRLKWLQSFFLTKWLKYLGRISFSLYLLHIPFLFTVGDRVERMFGGIRGQFSTWYDYKLAIPDIGPIGFSTGFLASQVVILPLNMLLAELSTRYLDEPSIRVARAIAARGGYTGT</sequence>
<feature type="domain" description="Acyltransferase 3" evidence="2">
    <location>
        <begin position="24"/>
        <end position="373"/>
    </location>
</feature>
<feature type="transmembrane region" description="Helical" evidence="1">
    <location>
        <begin position="397"/>
        <end position="420"/>
    </location>
</feature>
<dbReference type="PANTHER" id="PTHR23028:SF134">
    <property type="entry name" value="PUTATIVE (AFU_ORTHOLOGUE AFUA_4G08520)-RELATED"/>
    <property type="match status" value="1"/>
</dbReference>
<dbReference type="Proteomes" id="UP000504638">
    <property type="component" value="Unplaced"/>
</dbReference>
<dbReference type="AlphaFoldDB" id="A0A6G1G3B5"/>